<dbReference type="Gene3D" id="3.30.1420.10">
    <property type="match status" value="1"/>
</dbReference>
<dbReference type="GO" id="GO:0097163">
    <property type="term" value="F:sulfur carrier activity"/>
    <property type="evidence" value="ECO:0007669"/>
    <property type="project" value="TreeGrafter"/>
</dbReference>
<gene>
    <name evidence="5" type="ORF">DPCES_0423</name>
</gene>
<dbReference type="InterPro" id="IPR043163">
    <property type="entry name" value="DsrC-like_N"/>
</dbReference>
<dbReference type="AlphaFoldDB" id="A0A098AW12"/>
<evidence type="ECO:0000256" key="2">
    <source>
        <dbReference type="ARBA" id="ARBA00005718"/>
    </source>
</evidence>
<dbReference type="GO" id="GO:0005737">
    <property type="term" value="C:cytoplasm"/>
    <property type="evidence" value="ECO:0007669"/>
    <property type="project" value="UniProtKB-SubCell"/>
</dbReference>
<dbReference type="InterPro" id="IPR042072">
    <property type="entry name" value="DsrC-like_C"/>
</dbReference>
<reference evidence="5" key="1">
    <citation type="submission" date="2014-07" db="EMBL/GenBank/DDBJ databases">
        <authorList>
            <person name="Hornung V.Bastian."/>
        </authorList>
    </citation>
    <scope>NUCLEOTIDE SEQUENCE</scope>
    <source>
        <strain evidence="5">PCE-S</strain>
    </source>
</reference>
<evidence type="ECO:0000256" key="4">
    <source>
        <dbReference type="PIRSR" id="PIRSR006223-50"/>
    </source>
</evidence>
<feature type="active site" description="Cysteine persulfide intermediate" evidence="4">
    <location>
        <position position="104"/>
    </location>
</feature>
<dbReference type="PATRIC" id="fig|49338.4.peg.450"/>
<name>A0A098AW12_DESHA</name>
<dbReference type="InterPro" id="IPR025526">
    <property type="entry name" value="DsrC-like_dom_sf"/>
</dbReference>
<dbReference type="PANTHER" id="PTHR37010">
    <property type="entry name" value="SULFURTRANSFERASE TUSE"/>
    <property type="match status" value="1"/>
</dbReference>
<dbReference type="PIRSF" id="PIRSF006223">
    <property type="entry name" value="DsrC_TusE"/>
    <property type="match status" value="1"/>
</dbReference>
<proteinExistence type="inferred from homology"/>
<keyword evidence="3" id="KW-0963">Cytoplasm</keyword>
<dbReference type="Pfam" id="PF04358">
    <property type="entry name" value="DsrC"/>
    <property type="match status" value="1"/>
</dbReference>
<dbReference type="NCBIfam" id="TIGR03342">
    <property type="entry name" value="dsrC_tusE_dsvC"/>
    <property type="match status" value="1"/>
</dbReference>
<protein>
    <submittedName>
        <fullName evidence="5">DsrC-like domain</fullName>
    </submittedName>
</protein>
<dbReference type="Gene3D" id="1.10.10.370">
    <property type="entry name" value="DsrC-like protein, C-terminal domain"/>
    <property type="match status" value="1"/>
</dbReference>
<dbReference type="GO" id="GO:0002143">
    <property type="term" value="P:tRNA wobble position uridine thiolation"/>
    <property type="evidence" value="ECO:0007669"/>
    <property type="project" value="TreeGrafter"/>
</dbReference>
<evidence type="ECO:0000313" key="5">
    <source>
        <dbReference type="EMBL" id="CDX00310.1"/>
    </source>
</evidence>
<dbReference type="InterPro" id="IPR007453">
    <property type="entry name" value="DsrC/TusE"/>
</dbReference>
<comment type="subcellular location">
    <subcellularLocation>
        <location evidence="1">Cytoplasm</location>
    </subcellularLocation>
</comment>
<organism evidence="5">
    <name type="scientific">Desulfitobacterium hafniense</name>
    <name type="common">Desulfitobacterium frappieri</name>
    <dbReference type="NCBI Taxonomy" id="49338"/>
    <lineage>
        <taxon>Bacteria</taxon>
        <taxon>Bacillati</taxon>
        <taxon>Bacillota</taxon>
        <taxon>Clostridia</taxon>
        <taxon>Eubacteriales</taxon>
        <taxon>Desulfitobacteriaceae</taxon>
        <taxon>Desulfitobacterium</taxon>
    </lineage>
</organism>
<evidence type="ECO:0000256" key="1">
    <source>
        <dbReference type="ARBA" id="ARBA00004496"/>
    </source>
</evidence>
<evidence type="ECO:0000256" key="3">
    <source>
        <dbReference type="ARBA" id="ARBA00022490"/>
    </source>
</evidence>
<dbReference type="PANTHER" id="PTHR37010:SF1">
    <property type="entry name" value="SULFURTRANSFERASE TUSE"/>
    <property type="match status" value="1"/>
</dbReference>
<dbReference type="SUPFAM" id="SSF69721">
    <property type="entry name" value="DsrC, the gamma subunit of dissimilatory sulfite reductase"/>
    <property type="match status" value="1"/>
</dbReference>
<sequence length="105" mass="11760">MADLVVNGVSYELDEDGFLEDAAEWNEDVAKALAPNEDVEELTEEHWRVINYLRDYYDQYGVAPMVRKLLKDTGYTQKTIYELFPTGPGKGACKIAGLPKPTGCV</sequence>
<comment type="similarity">
    <text evidence="2">Belongs to the DsrC/TusE family.</text>
</comment>
<dbReference type="EMBL" id="LK996017">
    <property type="protein sequence ID" value="CDX00310.1"/>
    <property type="molecule type" value="Genomic_DNA"/>
</dbReference>
<dbReference type="RefSeq" id="WP_018214489.1">
    <property type="nucleotide sequence ID" value="NZ_JAYFNZ010000057.1"/>
</dbReference>
<accession>A0A098AW12</accession>